<keyword evidence="2" id="KW-0812">Transmembrane</keyword>
<feature type="transmembrane region" description="Helical" evidence="2">
    <location>
        <begin position="152"/>
        <end position="170"/>
    </location>
</feature>
<feature type="transmembrane region" description="Helical" evidence="2">
    <location>
        <begin position="42"/>
        <end position="64"/>
    </location>
</feature>
<feature type="compositionally biased region" description="Basic and acidic residues" evidence="1">
    <location>
        <begin position="288"/>
        <end position="299"/>
    </location>
</feature>
<dbReference type="Proteomes" id="UP000235728">
    <property type="component" value="Unassembled WGS sequence"/>
</dbReference>
<feature type="transmembrane region" description="Helical" evidence="2">
    <location>
        <begin position="76"/>
        <end position="98"/>
    </location>
</feature>
<dbReference type="OMA" id="YATITYL"/>
<feature type="transmembrane region" description="Helical" evidence="2">
    <location>
        <begin position="110"/>
        <end position="132"/>
    </location>
</feature>
<feature type="domain" description="DUF7703" evidence="3">
    <location>
        <begin position="11"/>
        <end position="261"/>
    </location>
</feature>
<dbReference type="Pfam" id="PF24802">
    <property type="entry name" value="DUF7703"/>
    <property type="match status" value="1"/>
</dbReference>
<dbReference type="InterPro" id="IPR056120">
    <property type="entry name" value="DUF7703"/>
</dbReference>
<feature type="region of interest" description="Disordered" evidence="1">
    <location>
        <begin position="277"/>
        <end position="299"/>
    </location>
</feature>
<feature type="transmembrane region" description="Helical" evidence="2">
    <location>
        <begin position="12"/>
        <end position="35"/>
    </location>
</feature>
<accession>A0A2N6NCF5</accession>
<protein>
    <recommendedName>
        <fullName evidence="3">DUF7703 domain-containing protein</fullName>
    </recommendedName>
</protein>
<dbReference type="EMBL" id="MRVG01000011">
    <property type="protein sequence ID" value="PMB64936.1"/>
    <property type="molecule type" value="Genomic_DNA"/>
</dbReference>
<organism evidence="4 5">
    <name type="scientific">Beauveria bassiana</name>
    <name type="common">White muscardine disease fungus</name>
    <name type="synonym">Tritirachium shiotae</name>
    <dbReference type="NCBI Taxonomy" id="176275"/>
    <lineage>
        <taxon>Eukaryota</taxon>
        <taxon>Fungi</taxon>
        <taxon>Dikarya</taxon>
        <taxon>Ascomycota</taxon>
        <taxon>Pezizomycotina</taxon>
        <taxon>Sordariomycetes</taxon>
        <taxon>Hypocreomycetidae</taxon>
        <taxon>Hypocreales</taxon>
        <taxon>Cordycipitaceae</taxon>
        <taxon>Beauveria</taxon>
    </lineage>
</organism>
<dbReference type="PANTHER" id="PTHR37013">
    <property type="entry name" value="INTEGRAL MEMBRANE PROTEIN (AFU_ORTHOLOGUE AFUA_1G05950)-RELATED"/>
    <property type="match status" value="1"/>
</dbReference>
<evidence type="ECO:0000313" key="5">
    <source>
        <dbReference type="Proteomes" id="UP000235728"/>
    </source>
</evidence>
<evidence type="ECO:0000313" key="4">
    <source>
        <dbReference type="EMBL" id="PMB64936.1"/>
    </source>
</evidence>
<keyword evidence="2" id="KW-0472">Membrane</keyword>
<evidence type="ECO:0000259" key="3">
    <source>
        <dbReference type="Pfam" id="PF24802"/>
    </source>
</evidence>
<sequence length="299" mass="34511">MQDIQNDLPLAMAMAGLSSVAWYIGIEINVSLFILFKRKQGLYFWSCLIASWGVILQPIFMLLADFNVWKDAIPSIVMIYLTWFMMVVPQSWVLYSRLHLLMRATNTLQIIKYVLIFNSIIFAFPTMVIGTLAQATNVNPALKSFNLKWDRIQLVVYFVQEISLSLLYIFQTYKYLKDIRPLQLRFWSLSSTTSNDEPPPKEQSPVLRHLIYINIVIIVLDIILLGIQCADLFYLQAALKPCIYGLKLKAEFAILNRLIGILQRRQPFPQGEYVGSAPENAKPFDNTTRFRERAVRDGD</sequence>
<dbReference type="PANTHER" id="PTHR37013:SF4">
    <property type="entry name" value="INTEGRAL MEMBRANE PROTEIN"/>
    <property type="match status" value="1"/>
</dbReference>
<evidence type="ECO:0000256" key="2">
    <source>
        <dbReference type="SAM" id="Phobius"/>
    </source>
</evidence>
<reference evidence="4 5" key="1">
    <citation type="journal article" date="2016" name="Appl. Microbiol. Biotechnol.">
        <title>Characterization of T-DNA insertion mutants with decreased virulence in the entomopathogenic fungus Beauveria bassiana JEF-007.</title>
        <authorList>
            <person name="Kim S."/>
            <person name="Lee S.J."/>
            <person name="Nai Y.S."/>
            <person name="Yu J.S."/>
            <person name="Lee M.R."/>
            <person name="Yang Y.T."/>
            <person name="Kim J.S."/>
        </authorList>
    </citation>
    <scope>NUCLEOTIDE SEQUENCE [LARGE SCALE GENOMIC DNA]</scope>
    <source>
        <strain evidence="4 5">JEF-007</strain>
    </source>
</reference>
<proteinExistence type="predicted"/>
<keyword evidence="2" id="KW-1133">Transmembrane helix</keyword>
<gene>
    <name evidence="4" type="ORF">BM221_009123</name>
</gene>
<feature type="transmembrane region" description="Helical" evidence="2">
    <location>
        <begin position="211"/>
        <end position="235"/>
    </location>
</feature>
<evidence type="ECO:0000256" key="1">
    <source>
        <dbReference type="SAM" id="MobiDB-lite"/>
    </source>
</evidence>
<comment type="caution">
    <text evidence="4">The sequence shown here is derived from an EMBL/GenBank/DDBJ whole genome shotgun (WGS) entry which is preliminary data.</text>
</comment>
<name>A0A2N6NCF5_BEABA</name>
<dbReference type="AlphaFoldDB" id="A0A2N6NCF5"/>